<protein>
    <submittedName>
        <fullName evidence="1">Uncharacterized protein</fullName>
    </submittedName>
</protein>
<keyword evidence="2" id="KW-1185">Reference proteome</keyword>
<dbReference type="Proteomes" id="UP001320876">
    <property type="component" value="Unassembled WGS sequence"/>
</dbReference>
<organism evidence="1 2">
    <name type="scientific">Luteolibacter arcticus</name>
    <dbReference type="NCBI Taxonomy" id="1581411"/>
    <lineage>
        <taxon>Bacteria</taxon>
        <taxon>Pseudomonadati</taxon>
        <taxon>Verrucomicrobiota</taxon>
        <taxon>Verrucomicrobiia</taxon>
        <taxon>Verrucomicrobiales</taxon>
        <taxon>Verrucomicrobiaceae</taxon>
        <taxon>Luteolibacter</taxon>
    </lineage>
</organism>
<proteinExistence type="predicted"/>
<accession>A0ABT3GID0</accession>
<dbReference type="EMBL" id="JAPDDT010000004">
    <property type="protein sequence ID" value="MCW1923249.1"/>
    <property type="molecule type" value="Genomic_DNA"/>
</dbReference>
<evidence type="ECO:0000313" key="1">
    <source>
        <dbReference type="EMBL" id="MCW1923249.1"/>
    </source>
</evidence>
<reference evidence="1 2" key="1">
    <citation type="submission" date="2022-10" db="EMBL/GenBank/DDBJ databases">
        <title>Luteolibacter arcticus strain CCTCC AB 2014275, whole genome shotgun sequencing project.</title>
        <authorList>
            <person name="Zhao G."/>
            <person name="Shen L."/>
        </authorList>
    </citation>
    <scope>NUCLEOTIDE SEQUENCE [LARGE SCALE GENOMIC DNA]</scope>
    <source>
        <strain evidence="1 2">CCTCC AB 2014275</strain>
    </source>
</reference>
<dbReference type="RefSeq" id="WP_264487354.1">
    <property type="nucleotide sequence ID" value="NZ_JAPDDT010000004.1"/>
</dbReference>
<name>A0ABT3GID0_9BACT</name>
<sequence>MHDDLADLLRRRKETIADHAFRDRDPAAHLESLKSVSEEILAWHQAHRGEIPARLEHFLTNCSFDKALVFLESGGTWTGH</sequence>
<gene>
    <name evidence="1" type="ORF">OKA05_11855</name>
</gene>
<evidence type="ECO:0000313" key="2">
    <source>
        <dbReference type="Proteomes" id="UP001320876"/>
    </source>
</evidence>
<comment type="caution">
    <text evidence="1">The sequence shown here is derived from an EMBL/GenBank/DDBJ whole genome shotgun (WGS) entry which is preliminary data.</text>
</comment>